<proteinExistence type="predicted"/>
<evidence type="ECO:0000313" key="2">
    <source>
        <dbReference type="Proteomes" id="UP000199642"/>
    </source>
</evidence>
<dbReference type="AlphaFoldDB" id="A0A1I2RW89"/>
<dbReference type="Proteomes" id="UP000199642">
    <property type="component" value="Unassembled WGS sequence"/>
</dbReference>
<gene>
    <name evidence="1" type="ORF">SAMN04487988_10412</name>
</gene>
<dbReference type="RefSeq" id="WP_092789987.1">
    <property type="nucleotide sequence ID" value="NZ_FOPC01000004.1"/>
</dbReference>
<dbReference type="STRING" id="435880.SAMN04487988_10412"/>
<dbReference type="EMBL" id="FOPC01000004">
    <property type="protein sequence ID" value="SFG44894.1"/>
    <property type="molecule type" value="Genomic_DNA"/>
</dbReference>
<evidence type="ECO:0000313" key="1">
    <source>
        <dbReference type="EMBL" id="SFG44894.1"/>
    </source>
</evidence>
<sequence length="181" mass="21420">MKKVLPIALLLCFMSYHFGYYLFYFSQKYQLETNWQDKIYGQELSGLEEQLMEIPLSAPYMADQEDFQLTNTRFEKNGNYYRAIKQRYQSDTLQIVYVPDTARQTLESTVMKWVSALAEREFPGDNQSSNQLKIFVKDYLELEFLDFQTFRLAPELTHQGFIFSAYKSPFFQLDSPPPQLS</sequence>
<protein>
    <submittedName>
        <fullName evidence="1">Uncharacterized protein</fullName>
    </submittedName>
</protein>
<organism evidence="1 2">
    <name type="scientific">Algoriphagus hitonicola</name>
    <dbReference type="NCBI Taxonomy" id="435880"/>
    <lineage>
        <taxon>Bacteria</taxon>
        <taxon>Pseudomonadati</taxon>
        <taxon>Bacteroidota</taxon>
        <taxon>Cytophagia</taxon>
        <taxon>Cytophagales</taxon>
        <taxon>Cyclobacteriaceae</taxon>
        <taxon>Algoriphagus</taxon>
    </lineage>
</organism>
<dbReference type="OrthoDB" id="950503at2"/>
<keyword evidence="2" id="KW-1185">Reference proteome</keyword>
<reference evidence="2" key="1">
    <citation type="submission" date="2016-10" db="EMBL/GenBank/DDBJ databases">
        <authorList>
            <person name="Varghese N."/>
            <person name="Submissions S."/>
        </authorList>
    </citation>
    <scope>NUCLEOTIDE SEQUENCE [LARGE SCALE GENOMIC DNA]</scope>
    <source>
        <strain evidence="2">DSM 19315</strain>
    </source>
</reference>
<accession>A0A1I2RW89</accession>
<name>A0A1I2RW89_9BACT</name>